<feature type="domain" description="Putative Flp pilus-assembly TadG-like N-terminal" evidence="2">
    <location>
        <begin position="71"/>
        <end position="116"/>
    </location>
</feature>
<accession>A0A8G0ZUS3</accession>
<dbReference type="CDD" id="cd00198">
    <property type="entry name" value="vWFA"/>
    <property type="match status" value="1"/>
</dbReference>
<evidence type="ECO:0000313" key="3">
    <source>
        <dbReference type="EMBL" id="QYZ70503.1"/>
    </source>
</evidence>
<dbReference type="Pfam" id="PF13400">
    <property type="entry name" value="Tad"/>
    <property type="match status" value="1"/>
</dbReference>
<protein>
    <submittedName>
        <fullName evidence="3">VWA domain-containing protein</fullName>
    </submittedName>
</protein>
<dbReference type="AlphaFoldDB" id="A0A8G0ZUS3"/>
<gene>
    <name evidence="3" type="ORF">JO391_02975</name>
</gene>
<evidence type="ECO:0000313" key="4">
    <source>
        <dbReference type="Proteomes" id="UP000826300"/>
    </source>
</evidence>
<dbReference type="KEGG" id="nsm:JO391_02975"/>
<dbReference type="SUPFAM" id="SSF53300">
    <property type="entry name" value="vWA-like"/>
    <property type="match status" value="1"/>
</dbReference>
<sequence length="604" mass="66165">MTMAFHAKPKISPQFWLKGEGIWPVEKSDRRHMVSGALRGLECDMHLRGFGLSIDRLSTALARFRRDEEGALVYFTILLFLLMIMMGGIAVDAMRYEQRRTNLQSTLDRSTLAAASMTQDLDPETVVRDYFDKAGLTPYLTKVTVTEGMNFRNVKAQAKADAEPMFLGMLGIEDFQAKAVSVAEQRINNVEIVLVLDVSGSMGDPMSSGGSKIAALITAAKEFVSTVRANDSENRVSISIVPFNAQVNIGPDLIAKYNAQYPHGTANSNCLELPASSFASTGISRTDPISYVTYADTANSSSQSNNNYVSVSSGAASSFFCPVSTKNIVRLPQNDVATLQNYIGQLTDDGNTSIALGMKWGLALLDPNARPMFQEFITAGKIPGTMAGRPFDWDDDEAMKVIVVMTDGEHVAHDVVNDAYKSGLSPIYKSSDGYYSIHHTSGRPTAAGSNEYWVPHLCTSSTCRTTTNTSAGWRSTPFNSGVQQTWAQVWASQRVTWVAWQLYARALGTTSSTRTDIYDTWMENFEHQYQSVTSLNSLLQQSCTLAKNNGVIVYGIAFEAPSNGQTQISSCATSPSHYFNAQGMQIQTAFRAIANNISQLRLMQ</sequence>
<name>A0A8G0ZUS3_9RHOB</name>
<keyword evidence="1" id="KW-0472">Membrane</keyword>
<dbReference type="Gene3D" id="3.40.50.410">
    <property type="entry name" value="von Willebrand factor, type A domain"/>
    <property type="match status" value="1"/>
</dbReference>
<dbReference type="Proteomes" id="UP000826300">
    <property type="component" value="Chromosome"/>
</dbReference>
<keyword evidence="1" id="KW-0812">Transmembrane</keyword>
<dbReference type="EMBL" id="CP069370">
    <property type="protein sequence ID" value="QYZ70503.1"/>
    <property type="molecule type" value="Genomic_DNA"/>
</dbReference>
<proteinExistence type="predicted"/>
<evidence type="ECO:0000259" key="2">
    <source>
        <dbReference type="Pfam" id="PF13400"/>
    </source>
</evidence>
<keyword evidence="4" id="KW-1185">Reference proteome</keyword>
<reference evidence="3" key="1">
    <citation type="submission" date="2021-02" db="EMBL/GenBank/DDBJ databases">
        <title>Rhodobacter shimadae sp. nov., an aerobic anoxygenic phototrophic bacterium isolated from a hot spring.</title>
        <authorList>
            <person name="Muramatsu S."/>
            <person name="Haruta S."/>
            <person name="Hirose S."/>
            <person name="Hanada S."/>
        </authorList>
    </citation>
    <scope>NUCLEOTIDE SEQUENCE</scope>
    <source>
        <strain evidence="3">N10</strain>
    </source>
</reference>
<dbReference type="InterPro" id="IPR036465">
    <property type="entry name" value="vWFA_dom_sf"/>
</dbReference>
<feature type="transmembrane region" description="Helical" evidence="1">
    <location>
        <begin position="71"/>
        <end position="91"/>
    </location>
</feature>
<dbReference type="InterPro" id="IPR028087">
    <property type="entry name" value="Tad_N"/>
</dbReference>
<evidence type="ECO:0000256" key="1">
    <source>
        <dbReference type="SAM" id="Phobius"/>
    </source>
</evidence>
<dbReference type="RefSeq" id="WP_220662721.1">
    <property type="nucleotide sequence ID" value="NZ_CP069370.1"/>
</dbReference>
<organism evidence="3 4">
    <name type="scientific">Neotabrizicola shimadae</name>
    <dbReference type="NCBI Taxonomy" id="2807096"/>
    <lineage>
        <taxon>Bacteria</taxon>
        <taxon>Pseudomonadati</taxon>
        <taxon>Pseudomonadota</taxon>
        <taxon>Alphaproteobacteria</taxon>
        <taxon>Rhodobacterales</taxon>
        <taxon>Paracoccaceae</taxon>
        <taxon>Neotabrizicola</taxon>
    </lineage>
</organism>
<keyword evidence="1" id="KW-1133">Transmembrane helix</keyword>